<feature type="region of interest" description="Disordered" evidence="5">
    <location>
        <begin position="1"/>
        <end position="38"/>
    </location>
</feature>
<proteinExistence type="predicted"/>
<dbReference type="SMART" id="SM00356">
    <property type="entry name" value="ZnF_C3H1"/>
    <property type="match status" value="1"/>
</dbReference>
<protein>
    <recommendedName>
        <fullName evidence="10">RING-type E3 ubiquitin transferase</fullName>
    </recommendedName>
</protein>
<evidence type="ECO:0000256" key="1">
    <source>
        <dbReference type="ARBA" id="ARBA00022723"/>
    </source>
</evidence>
<dbReference type="InterPro" id="IPR039971">
    <property type="entry name" value="CWC24-like"/>
</dbReference>
<evidence type="ECO:0000259" key="7">
    <source>
        <dbReference type="PROSITE" id="PS50103"/>
    </source>
</evidence>
<dbReference type="InterPro" id="IPR013083">
    <property type="entry name" value="Znf_RING/FYVE/PHD"/>
</dbReference>
<dbReference type="InterPro" id="IPR018957">
    <property type="entry name" value="Znf_C3HC4_RING-type"/>
</dbReference>
<dbReference type="InterPro" id="IPR001841">
    <property type="entry name" value="Znf_RING"/>
</dbReference>
<keyword evidence="2 4" id="KW-0863">Zinc-finger</keyword>
<dbReference type="AlphaFoldDB" id="A0AAW1VPF1"/>
<feature type="compositionally biased region" description="Polar residues" evidence="5">
    <location>
        <begin position="13"/>
        <end position="25"/>
    </location>
</feature>
<keyword evidence="1 4" id="KW-0479">Metal-binding</keyword>
<dbReference type="Gene3D" id="6.10.250.3220">
    <property type="match status" value="1"/>
</dbReference>
<keyword evidence="3 4" id="KW-0862">Zinc</keyword>
<dbReference type="Pfam" id="PF00097">
    <property type="entry name" value="zf-C3HC4"/>
    <property type="match status" value="1"/>
</dbReference>
<evidence type="ECO:0000259" key="6">
    <source>
        <dbReference type="PROSITE" id="PS50089"/>
    </source>
</evidence>
<dbReference type="PANTHER" id="PTHR12930:SF0">
    <property type="entry name" value="RING FINGER PROTEIN 113B"/>
    <property type="match status" value="1"/>
</dbReference>
<dbReference type="PANTHER" id="PTHR12930">
    <property type="entry name" value="ZINC FINGER PROTEIN 183"/>
    <property type="match status" value="1"/>
</dbReference>
<gene>
    <name evidence="8" type="ORF">M0R45_034180</name>
</gene>
<feature type="zinc finger region" description="C3H1-type" evidence="4">
    <location>
        <begin position="44"/>
        <end position="72"/>
    </location>
</feature>
<dbReference type="Proteomes" id="UP001457282">
    <property type="component" value="Unassembled WGS sequence"/>
</dbReference>
<evidence type="ECO:0000256" key="5">
    <source>
        <dbReference type="SAM" id="MobiDB-lite"/>
    </source>
</evidence>
<dbReference type="SUPFAM" id="SSF57850">
    <property type="entry name" value="RING/U-box"/>
    <property type="match status" value="1"/>
</dbReference>
<keyword evidence="9" id="KW-1185">Reference proteome</keyword>
<dbReference type="Gene3D" id="3.30.40.10">
    <property type="entry name" value="Zinc/RING finger domain, C3HC4 (zinc finger)"/>
    <property type="match status" value="1"/>
</dbReference>
<organism evidence="8 9">
    <name type="scientific">Rubus argutus</name>
    <name type="common">Southern blackberry</name>
    <dbReference type="NCBI Taxonomy" id="59490"/>
    <lineage>
        <taxon>Eukaryota</taxon>
        <taxon>Viridiplantae</taxon>
        <taxon>Streptophyta</taxon>
        <taxon>Embryophyta</taxon>
        <taxon>Tracheophyta</taxon>
        <taxon>Spermatophyta</taxon>
        <taxon>Magnoliopsida</taxon>
        <taxon>eudicotyledons</taxon>
        <taxon>Gunneridae</taxon>
        <taxon>Pentapetalae</taxon>
        <taxon>rosids</taxon>
        <taxon>fabids</taxon>
        <taxon>Rosales</taxon>
        <taxon>Rosaceae</taxon>
        <taxon>Rosoideae</taxon>
        <taxon>Rosoideae incertae sedis</taxon>
        <taxon>Rubus</taxon>
    </lineage>
</organism>
<dbReference type="InterPro" id="IPR000571">
    <property type="entry name" value="Znf_CCCH"/>
</dbReference>
<evidence type="ECO:0008006" key="10">
    <source>
        <dbReference type="Google" id="ProtNLM"/>
    </source>
</evidence>
<dbReference type="Pfam" id="PF00642">
    <property type="entry name" value="zf-CCCH"/>
    <property type="match status" value="1"/>
</dbReference>
<dbReference type="PROSITE" id="PS50089">
    <property type="entry name" value="ZF_RING_2"/>
    <property type="match status" value="1"/>
</dbReference>
<evidence type="ECO:0000313" key="8">
    <source>
        <dbReference type="EMBL" id="KAK9910209.1"/>
    </source>
</evidence>
<dbReference type="InterPro" id="IPR036855">
    <property type="entry name" value="Znf_CCCH_sf"/>
</dbReference>
<name>A0AAW1VPF1_RUBAR</name>
<dbReference type="SUPFAM" id="SSF90229">
    <property type="entry name" value="CCCH zinc finger"/>
    <property type="match status" value="1"/>
</dbReference>
<dbReference type="EMBL" id="JBEDUW010000007">
    <property type="protein sequence ID" value="KAK9910209.1"/>
    <property type="molecule type" value="Genomic_DNA"/>
</dbReference>
<evidence type="ECO:0000256" key="3">
    <source>
        <dbReference type="ARBA" id="ARBA00022833"/>
    </source>
</evidence>
<dbReference type="PROSITE" id="PS50103">
    <property type="entry name" value="ZF_C3H1"/>
    <property type="match status" value="1"/>
</dbReference>
<dbReference type="PROSITE" id="PS00518">
    <property type="entry name" value="ZF_RING_1"/>
    <property type="match status" value="1"/>
</dbReference>
<accession>A0AAW1VPF1</accession>
<sequence>MEQNIRKRGRVEPTQSKAPKKSQTGGAHGPLRGSTYISPSMRIDYQPDICTDFKRAGFCGRGESCKYSHDRGDYKSGAQLEKEWSEARKRRLALDECHDLEQTEEEEEVGDGHACSICRKPFVDHVMTKCNHHFCERCAKNYHEKKRSASCATSRLVVYSIGLL</sequence>
<feature type="domain" description="RING-type" evidence="6">
    <location>
        <begin position="115"/>
        <end position="155"/>
    </location>
</feature>
<evidence type="ECO:0000256" key="4">
    <source>
        <dbReference type="PROSITE-ProRule" id="PRU00723"/>
    </source>
</evidence>
<reference evidence="8 9" key="1">
    <citation type="journal article" date="2023" name="G3 (Bethesda)">
        <title>A chromosome-length genome assembly and annotation of blackberry (Rubus argutus, cv. 'Hillquist').</title>
        <authorList>
            <person name="Bruna T."/>
            <person name="Aryal R."/>
            <person name="Dudchenko O."/>
            <person name="Sargent D.J."/>
            <person name="Mead D."/>
            <person name="Buti M."/>
            <person name="Cavallini A."/>
            <person name="Hytonen T."/>
            <person name="Andres J."/>
            <person name="Pham M."/>
            <person name="Weisz D."/>
            <person name="Mascagni F."/>
            <person name="Usai G."/>
            <person name="Natali L."/>
            <person name="Bassil N."/>
            <person name="Fernandez G.E."/>
            <person name="Lomsadze A."/>
            <person name="Armour M."/>
            <person name="Olukolu B."/>
            <person name="Poorten T."/>
            <person name="Britton C."/>
            <person name="Davik J."/>
            <person name="Ashrafi H."/>
            <person name="Aiden E.L."/>
            <person name="Borodovsky M."/>
            <person name="Worthington M."/>
        </authorList>
    </citation>
    <scope>NUCLEOTIDE SEQUENCE [LARGE SCALE GENOMIC DNA]</scope>
    <source>
        <strain evidence="8">PI 553951</strain>
    </source>
</reference>
<dbReference type="GO" id="GO:0034247">
    <property type="term" value="P:snoRNA splicing"/>
    <property type="evidence" value="ECO:0007669"/>
    <property type="project" value="TreeGrafter"/>
</dbReference>
<feature type="domain" description="C3H1-type" evidence="7">
    <location>
        <begin position="44"/>
        <end position="72"/>
    </location>
</feature>
<evidence type="ECO:0000313" key="9">
    <source>
        <dbReference type="Proteomes" id="UP001457282"/>
    </source>
</evidence>
<comment type="caution">
    <text evidence="8">The sequence shown here is derived from an EMBL/GenBank/DDBJ whole genome shotgun (WGS) entry which is preliminary data.</text>
</comment>
<dbReference type="GO" id="GO:0005684">
    <property type="term" value="C:U2-type spliceosomal complex"/>
    <property type="evidence" value="ECO:0007669"/>
    <property type="project" value="TreeGrafter"/>
</dbReference>
<dbReference type="InterPro" id="IPR017907">
    <property type="entry name" value="Znf_RING_CS"/>
</dbReference>
<evidence type="ECO:0000256" key="2">
    <source>
        <dbReference type="ARBA" id="ARBA00022771"/>
    </source>
</evidence>
<dbReference type="GO" id="GO:0008270">
    <property type="term" value="F:zinc ion binding"/>
    <property type="evidence" value="ECO:0007669"/>
    <property type="project" value="UniProtKB-KW"/>
</dbReference>